<dbReference type="AlphaFoldDB" id="A0AAD3NF57"/>
<feature type="non-terminal residue" evidence="1">
    <location>
        <position position="75"/>
    </location>
</feature>
<dbReference type="Proteomes" id="UP001279410">
    <property type="component" value="Unassembled WGS sequence"/>
</dbReference>
<name>A0AAD3NF57_LATJO</name>
<gene>
    <name evidence="1" type="ORF">AKAME5_002140100</name>
</gene>
<keyword evidence="2" id="KW-1185">Reference proteome</keyword>
<dbReference type="EMBL" id="BRZM01000335">
    <property type="protein sequence ID" value="GLD70084.1"/>
    <property type="molecule type" value="Genomic_DNA"/>
</dbReference>
<accession>A0AAD3NF57</accession>
<sequence>MCSLQLHLPLNTRRLTTSILQTPVTTRADQNLLAAAVKMTGFSWTALTLSLLLFAGNSFAVDQNELAKIVDAIWE</sequence>
<evidence type="ECO:0000313" key="2">
    <source>
        <dbReference type="Proteomes" id="UP001279410"/>
    </source>
</evidence>
<evidence type="ECO:0000313" key="1">
    <source>
        <dbReference type="EMBL" id="GLD70084.1"/>
    </source>
</evidence>
<organism evidence="1 2">
    <name type="scientific">Lates japonicus</name>
    <name type="common">Japanese lates</name>
    <dbReference type="NCBI Taxonomy" id="270547"/>
    <lineage>
        <taxon>Eukaryota</taxon>
        <taxon>Metazoa</taxon>
        <taxon>Chordata</taxon>
        <taxon>Craniata</taxon>
        <taxon>Vertebrata</taxon>
        <taxon>Euteleostomi</taxon>
        <taxon>Actinopterygii</taxon>
        <taxon>Neopterygii</taxon>
        <taxon>Teleostei</taxon>
        <taxon>Neoteleostei</taxon>
        <taxon>Acanthomorphata</taxon>
        <taxon>Carangaria</taxon>
        <taxon>Carangaria incertae sedis</taxon>
        <taxon>Centropomidae</taxon>
        <taxon>Lates</taxon>
    </lineage>
</organism>
<comment type="caution">
    <text evidence="1">The sequence shown here is derived from an EMBL/GenBank/DDBJ whole genome shotgun (WGS) entry which is preliminary data.</text>
</comment>
<reference evidence="1" key="1">
    <citation type="submission" date="2022-08" db="EMBL/GenBank/DDBJ databases">
        <title>Genome sequencing of akame (Lates japonicus).</title>
        <authorList>
            <person name="Hashiguchi Y."/>
            <person name="Takahashi H."/>
        </authorList>
    </citation>
    <scope>NUCLEOTIDE SEQUENCE</scope>
    <source>
        <strain evidence="1">Kochi</strain>
    </source>
</reference>
<proteinExistence type="predicted"/>
<protein>
    <submittedName>
        <fullName evidence="1">Uncharacterized protein</fullName>
    </submittedName>
</protein>